<evidence type="ECO:0000313" key="3">
    <source>
        <dbReference type="Proteomes" id="UP001065549"/>
    </source>
</evidence>
<keyword evidence="1" id="KW-0812">Transmembrane</keyword>
<comment type="caution">
    <text evidence="2">The sequence shown here is derived from an EMBL/GenBank/DDBJ whole genome shotgun (WGS) entry which is preliminary data.</text>
</comment>
<name>A0A9J6QRQ0_9FIRM</name>
<dbReference type="EMBL" id="JAOSHN010000004">
    <property type="protein sequence ID" value="MCU7378762.1"/>
    <property type="molecule type" value="Genomic_DNA"/>
</dbReference>
<keyword evidence="1" id="KW-0472">Membrane</keyword>
<keyword evidence="1" id="KW-1133">Transmembrane helix</keyword>
<sequence>MASHEEVYKELKGRTGLNPDIEEELCRRISVIEESGGEIVPHLTKGDWIATWLLIAVTGIIPIIIEAFRYGFQ</sequence>
<dbReference type="AlphaFoldDB" id="A0A9J6QRQ0"/>
<proteinExistence type="predicted"/>
<gene>
    <name evidence="2" type="ORF">OBO34_10390</name>
</gene>
<evidence type="ECO:0000313" key="2">
    <source>
        <dbReference type="EMBL" id="MCU7378762.1"/>
    </source>
</evidence>
<dbReference type="RefSeq" id="WP_148395566.1">
    <property type="nucleotide sequence ID" value="NZ_JAJAGH010000001.1"/>
</dbReference>
<protein>
    <submittedName>
        <fullName evidence="2">Uncharacterized protein</fullName>
    </submittedName>
</protein>
<accession>A0A9J6QRQ0</accession>
<feature type="transmembrane region" description="Helical" evidence="1">
    <location>
        <begin position="49"/>
        <end position="68"/>
    </location>
</feature>
<reference evidence="2" key="1">
    <citation type="submission" date="2022-09" db="EMBL/GenBank/DDBJ databases">
        <title>Culturomic study of gut microbiota in children with autism spectrum disorder.</title>
        <authorList>
            <person name="Efimov B.A."/>
            <person name="Chaplin A.V."/>
            <person name="Sokolova S.R."/>
            <person name="Pikina A.P."/>
            <person name="Korzhanova M."/>
            <person name="Belova V."/>
            <person name="Korostin D."/>
        </authorList>
    </citation>
    <scope>NUCLEOTIDE SEQUENCE</scope>
    <source>
        <strain evidence="2">ASD5510</strain>
    </source>
</reference>
<dbReference type="Proteomes" id="UP001065549">
    <property type="component" value="Unassembled WGS sequence"/>
</dbReference>
<keyword evidence="3" id="KW-1185">Reference proteome</keyword>
<organism evidence="2 3">
    <name type="scientific">Hominibacterium faecale</name>
    <dbReference type="NCBI Taxonomy" id="2839743"/>
    <lineage>
        <taxon>Bacteria</taxon>
        <taxon>Bacillati</taxon>
        <taxon>Bacillota</taxon>
        <taxon>Clostridia</taxon>
        <taxon>Peptostreptococcales</taxon>
        <taxon>Anaerovoracaceae</taxon>
        <taxon>Hominibacterium</taxon>
    </lineage>
</organism>
<evidence type="ECO:0000256" key="1">
    <source>
        <dbReference type="SAM" id="Phobius"/>
    </source>
</evidence>